<keyword evidence="1" id="KW-0472">Membrane</keyword>
<dbReference type="SUPFAM" id="SSF53474">
    <property type="entry name" value="alpha/beta-Hydrolases"/>
    <property type="match status" value="1"/>
</dbReference>
<proteinExistence type="predicted"/>
<dbReference type="Proteomes" id="UP001189429">
    <property type="component" value="Unassembled WGS sequence"/>
</dbReference>
<dbReference type="InterPro" id="IPR000073">
    <property type="entry name" value="AB_hydrolase_1"/>
</dbReference>
<reference evidence="3" key="1">
    <citation type="submission" date="2023-10" db="EMBL/GenBank/DDBJ databases">
        <authorList>
            <person name="Chen Y."/>
            <person name="Shah S."/>
            <person name="Dougan E. K."/>
            <person name="Thang M."/>
            <person name="Chan C."/>
        </authorList>
    </citation>
    <scope>NUCLEOTIDE SEQUENCE [LARGE SCALE GENOMIC DNA]</scope>
</reference>
<dbReference type="InterPro" id="IPR029058">
    <property type="entry name" value="AB_hydrolase_fold"/>
</dbReference>
<dbReference type="Pfam" id="PF00561">
    <property type="entry name" value="Abhydrolase_1"/>
    <property type="match status" value="1"/>
</dbReference>
<gene>
    <name evidence="3" type="ORF">PCOR1329_LOCUS30715</name>
</gene>
<dbReference type="PANTHER" id="PTHR37471">
    <property type="entry name" value="UNNAMED PRODUCT"/>
    <property type="match status" value="1"/>
</dbReference>
<dbReference type="PANTHER" id="PTHR37471:SF1">
    <property type="entry name" value="AB HYDROLASE-1 DOMAIN-CONTAINING PROTEIN"/>
    <property type="match status" value="1"/>
</dbReference>
<feature type="transmembrane region" description="Helical" evidence="1">
    <location>
        <begin position="94"/>
        <end position="118"/>
    </location>
</feature>
<evidence type="ECO:0000313" key="3">
    <source>
        <dbReference type="EMBL" id="CAK0832832.1"/>
    </source>
</evidence>
<evidence type="ECO:0000259" key="2">
    <source>
        <dbReference type="Pfam" id="PF00561"/>
    </source>
</evidence>
<dbReference type="EMBL" id="CAUYUJ010011891">
    <property type="protein sequence ID" value="CAK0832832.1"/>
    <property type="molecule type" value="Genomic_DNA"/>
</dbReference>
<feature type="domain" description="AB hydrolase-1" evidence="2">
    <location>
        <begin position="314"/>
        <end position="420"/>
    </location>
</feature>
<evidence type="ECO:0000256" key="1">
    <source>
        <dbReference type="SAM" id="Phobius"/>
    </source>
</evidence>
<keyword evidence="1" id="KW-0812">Transmembrane</keyword>
<keyword evidence="4" id="KW-1185">Reference proteome</keyword>
<comment type="caution">
    <text evidence="3">The sequence shown here is derived from an EMBL/GenBank/DDBJ whole genome shotgun (WGS) entry which is preliminary data.</text>
</comment>
<feature type="transmembrane region" description="Helical" evidence="1">
    <location>
        <begin position="312"/>
        <end position="330"/>
    </location>
</feature>
<name>A0ABN9SLZ0_9DINO</name>
<feature type="transmembrane region" description="Helical" evidence="1">
    <location>
        <begin position="69"/>
        <end position="88"/>
    </location>
</feature>
<keyword evidence="1" id="KW-1133">Transmembrane helix</keyword>
<accession>A0ABN9SLZ0</accession>
<feature type="transmembrane region" description="Helical" evidence="1">
    <location>
        <begin position="272"/>
        <end position="292"/>
    </location>
</feature>
<dbReference type="Gene3D" id="3.40.50.1820">
    <property type="entry name" value="alpha/beta hydrolase"/>
    <property type="match status" value="1"/>
</dbReference>
<sequence>MGGRETTTAGGRGRRRPLAGSAVPLAAGAGAPKGDPEGPCCAGLDALPGLRSYKRLLARYGLQFTLRAVLYRVLVVILAGALLAGTLLGVVLPWLFTLALSSLVFAYVACEACFLVYLRSVLRRIQRPKPLRQRLPPPEGSLKLFDRTMEAIDVGNEWATAGCALAAGRDYKRFIEGWFLGCPFEHLRRGNLQELTAWAFFTKEIAELDADESKLLTDVMMPRWEERLGCLPEGYSEGVKPMRINFDRVHAWCHPLAYYAGIRALHLVTRQLMRLLGFTYKAATGGGVSFFHNAPPRPLSGPLLRGGEPQPSKPPVVLIHGLGVGLLPYLPFIRRLARQRECFVVEVPEVSQVGAKVTLTPDSAPAAFAAMLESHGHASACFVGHSYGTCIASWVARARPDVVSKLVLLDPVCFLLCQPDVAFNFLYRRPHNVMMRVTASFVRWELFAANVLMRHFYWYHNVLWREELPDDCVVALSSRDDITTNVPDVWRYLEEHQQGARGSKLKLLWMDGLHHGQVLLSKQAQLRVLELM</sequence>
<organism evidence="3 4">
    <name type="scientific">Prorocentrum cordatum</name>
    <dbReference type="NCBI Taxonomy" id="2364126"/>
    <lineage>
        <taxon>Eukaryota</taxon>
        <taxon>Sar</taxon>
        <taxon>Alveolata</taxon>
        <taxon>Dinophyceae</taxon>
        <taxon>Prorocentrales</taxon>
        <taxon>Prorocentraceae</taxon>
        <taxon>Prorocentrum</taxon>
    </lineage>
</organism>
<protein>
    <recommendedName>
        <fullName evidence="2">AB hydrolase-1 domain-containing protein</fullName>
    </recommendedName>
</protein>
<evidence type="ECO:0000313" key="4">
    <source>
        <dbReference type="Proteomes" id="UP001189429"/>
    </source>
</evidence>